<dbReference type="PROSITE" id="PS50012">
    <property type="entry name" value="RCC1_3"/>
    <property type="match status" value="1"/>
</dbReference>
<reference evidence="2" key="1">
    <citation type="submission" date="2020-10" db="EMBL/GenBank/DDBJ databases">
        <authorList>
            <person name="Palmer J.M."/>
        </authorList>
    </citation>
    <scope>NUCLEOTIDE SEQUENCE</scope>
    <source>
        <strain evidence="2">UCD 2041</strain>
    </source>
</reference>
<evidence type="ECO:0000313" key="2">
    <source>
        <dbReference type="EMBL" id="QOU18183.1"/>
    </source>
</evidence>
<dbReference type="GeneID" id="64577168"/>
<dbReference type="KEGG" id="bbrx:BRETT_005245"/>
<dbReference type="EMBL" id="CP063130">
    <property type="protein sequence ID" value="QOU18183.1"/>
    <property type="molecule type" value="Genomic_DNA"/>
</dbReference>
<evidence type="ECO:0000313" key="3">
    <source>
        <dbReference type="Proteomes" id="UP000663131"/>
    </source>
</evidence>
<dbReference type="PANTHER" id="PTHR45982:SF1">
    <property type="entry name" value="REGULATOR OF CHROMOSOME CONDENSATION"/>
    <property type="match status" value="1"/>
</dbReference>
<evidence type="ECO:0000256" key="1">
    <source>
        <dbReference type="PROSITE-ProRule" id="PRU00235"/>
    </source>
</evidence>
<dbReference type="Pfam" id="PF13540">
    <property type="entry name" value="RCC1_2"/>
    <property type="match status" value="1"/>
</dbReference>
<dbReference type="SUPFAM" id="SSF50985">
    <property type="entry name" value="RCC1/BLIP-II"/>
    <property type="match status" value="1"/>
</dbReference>
<name>A0A871QYK1_DEKBR</name>
<sequence>MSFGGNHSLALLEDGTLIGSGSNSEGQLFCQKDFKQLPAFVPIESVHNVEIRRIACGWEFSVAENVDGEIIVCGYGPNGELGLGKESRLDTNTCLFGKLPFNTNSKGGIKQLCTSIHSVIVVFNNGEVYGWGNNKRGQLFAHNGDRKLKQVREPHKIEFPGNRRVVAVCMGRDFTVFMTTDKDNELLIPIFRGKDNFNIESGLRKLKIDREYFVWMHATWTSVQILTRDNHILSIGSNTKCQHFPEMTNSDASIDLAAVGSEHGVCTLVNESRSKAYAWGWGEHGNCGKTFENTVTDEKPAKDTFDHLNAIYETQNNEKITRVFAGCATSFVEVERDNRKEK</sequence>
<organism evidence="2 3">
    <name type="scientific">Dekkera bruxellensis</name>
    <name type="common">Brettanomyces custersii</name>
    <dbReference type="NCBI Taxonomy" id="5007"/>
    <lineage>
        <taxon>Eukaryota</taxon>
        <taxon>Fungi</taxon>
        <taxon>Dikarya</taxon>
        <taxon>Ascomycota</taxon>
        <taxon>Saccharomycotina</taxon>
        <taxon>Pichiomycetes</taxon>
        <taxon>Pichiales</taxon>
        <taxon>Pichiaceae</taxon>
        <taxon>Brettanomyces</taxon>
    </lineage>
</organism>
<feature type="repeat" description="RCC1" evidence="1">
    <location>
        <begin position="126"/>
        <end position="181"/>
    </location>
</feature>
<dbReference type="AlphaFoldDB" id="A0A871QYK1"/>
<proteinExistence type="predicted"/>
<dbReference type="Gene3D" id="2.130.10.30">
    <property type="entry name" value="Regulator of chromosome condensation 1/beta-lactamase-inhibitor protein II"/>
    <property type="match status" value="2"/>
</dbReference>
<dbReference type="Pfam" id="PF00415">
    <property type="entry name" value="RCC1"/>
    <property type="match status" value="1"/>
</dbReference>
<reference evidence="2" key="2">
    <citation type="journal article" name="BMC Genomics">
        <title>New genome assemblies reveal patterns of domestication and adaptation across Brettanomyces (Dekkera) species.</title>
        <authorList>
            <person name="Roach M.J."/>
            <person name="Borneman A.R."/>
        </authorList>
    </citation>
    <scope>NUCLEOTIDE SEQUENCE</scope>
    <source>
        <strain evidence="2">UCD 2041</strain>
    </source>
</reference>
<dbReference type="InterPro" id="IPR009091">
    <property type="entry name" value="RCC1/BLIP-II"/>
</dbReference>
<dbReference type="InterPro" id="IPR051553">
    <property type="entry name" value="Ran_GTPase-activating"/>
</dbReference>
<protein>
    <submittedName>
        <fullName evidence="2">Uncharacterized protein</fullName>
    </submittedName>
</protein>
<dbReference type="OrthoDB" id="5370059at2759"/>
<dbReference type="Proteomes" id="UP000663131">
    <property type="component" value="Chromosome 2"/>
</dbReference>
<gene>
    <name evidence="2" type="ORF">BRETT_005245</name>
</gene>
<dbReference type="RefSeq" id="XP_041134677.1">
    <property type="nucleotide sequence ID" value="XM_041283725.1"/>
</dbReference>
<dbReference type="InterPro" id="IPR000408">
    <property type="entry name" value="Reg_chr_condens"/>
</dbReference>
<dbReference type="PRINTS" id="PR00633">
    <property type="entry name" value="RCCNDNSATION"/>
</dbReference>
<accession>A0A871QYK1</accession>
<dbReference type="PANTHER" id="PTHR45982">
    <property type="entry name" value="REGULATOR OF CHROMOSOME CONDENSATION"/>
    <property type="match status" value="1"/>
</dbReference>